<sequence length="88" mass="9976">MAVRSNCDIGSKIGVEMAYSSHMQPKDLELKQYEYIESFDSPLVGALHGFLDDIIEASTTIITICEDLKTLRNKKSKHIDRKHADMSF</sequence>
<organism evidence="1 2">
    <name type="scientific">Rhabditophanes sp. KR3021</name>
    <dbReference type="NCBI Taxonomy" id="114890"/>
    <lineage>
        <taxon>Eukaryota</taxon>
        <taxon>Metazoa</taxon>
        <taxon>Ecdysozoa</taxon>
        <taxon>Nematoda</taxon>
        <taxon>Chromadorea</taxon>
        <taxon>Rhabditida</taxon>
        <taxon>Tylenchina</taxon>
        <taxon>Panagrolaimomorpha</taxon>
        <taxon>Strongyloidoidea</taxon>
        <taxon>Alloionematidae</taxon>
        <taxon>Rhabditophanes</taxon>
    </lineage>
</organism>
<reference evidence="2" key="1">
    <citation type="submission" date="2016-11" db="UniProtKB">
        <authorList>
            <consortium name="WormBaseParasite"/>
        </authorList>
    </citation>
    <scope>IDENTIFICATION</scope>
    <source>
        <strain evidence="2">KR3021</strain>
    </source>
</reference>
<evidence type="ECO:0000313" key="1">
    <source>
        <dbReference type="Proteomes" id="UP000095286"/>
    </source>
</evidence>
<dbReference type="Proteomes" id="UP000095286">
    <property type="component" value="Unplaced"/>
</dbReference>
<name>A0AC35UA12_9BILA</name>
<dbReference type="WBParaSite" id="RSKR_0000945500.1">
    <property type="protein sequence ID" value="RSKR_0000945500.1"/>
    <property type="gene ID" value="RSKR_0000945500"/>
</dbReference>
<protein>
    <submittedName>
        <fullName evidence="2">Histidine kinase</fullName>
    </submittedName>
</protein>
<accession>A0AC35UA12</accession>
<evidence type="ECO:0000313" key="2">
    <source>
        <dbReference type="WBParaSite" id="RSKR_0000945500.1"/>
    </source>
</evidence>
<proteinExistence type="predicted"/>